<dbReference type="Proteomes" id="UP000800094">
    <property type="component" value="Unassembled WGS sequence"/>
</dbReference>
<keyword evidence="2" id="KW-1185">Reference proteome</keyword>
<dbReference type="EMBL" id="ML987204">
    <property type="protein sequence ID" value="KAF2243678.1"/>
    <property type="molecule type" value="Genomic_DNA"/>
</dbReference>
<dbReference type="RefSeq" id="XP_033678682.1">
    <property type="nucleotide sequence ID" value="XM_033819341.1"/>
</dbReference>
<protein>
    <submittedName>
        <fullName evidence="1">Uncharacterized protein</fullName>
    </submittedName>
</protein>
<evidence type="ECO:0000313" key="1">
    <source>
        <dbReference type="EMBL" id="KAF2243678.1"/>
    </source>
</evidence>
<accession>A0A6A6I0Z1</accession>
<gene>
    <name evidence="1" type="ORF">BU26DRAFT_106820</name>
</gene>
<reference evidence="1" key="1">
    <citation type="journal article" date="2020" name="Stud. Mycol.">
        <title>101 Dothideomycetes genomes: a test case for predicting lifestyles and emergence of pathogens.</title>
        <authorList>
            <person name="Haridas S."/>
            <person name="Albert R."/>
            <person name="Binder M."/>
            <person name="Bloem J."/>
            <person name="Labutti K."/>
            <person name="Salamov A."/>
            <person name="Andreopoulos B."/>
            <person name="Baker S."/>
            <person name="Barry K."/>
            <person name="Bills G."/>
            <person name="Bluhm B."/>
            <person name="Cannon C."/>
            <person name="Castanera R."/>
            <person name="Culley D."/>
            <person name="Daum C."/>
            <person name="Ezra D."/>
            <person name="Gonzalez J."/>
            <person name="Henrissat B."/>
            <person name="Kuo A."/>
            <person name="Liang C."/>
            <person name="Lipzen A."/>
            <person name="Lutzoni F."/>
            <person name="Magnuson J."/>
            <person name="Mondo S."/>
            <person name="Nolan M."/>
            <person name="Ohm R."/>
            <person name="Pangilinan J."/>
            <person name="Park H.-J."/>
            <person name="Ramirez L."/>
            <person name="Alfaro M."/>
            <person name="Sun H."/>
            <person name="Tritt A."/>
            <person name="Yoshinaga Y."/>
            <person name="Zwiers L.-H."/>
            <person name="Turgeon B."/>
            <person name="Goodwin S."/>
            <person name="Spatafora J."/>
            <person name="Crous P."/>
            <person name="Grigoriev I."/>
        </authorList>
    </citation>
    <scope>NUCLEOTIDE SEQUENCE</scope>
    <source>
        <strain evidence="1">CBS 122368</strain>
    </source>
</reference>
<name>A0A6A6I0Z1_9PLEO</name>
<dbReference type="GeneID" id="54572671"/>
<proteinExistence type="predicted"/>
<dbReference type="AlphaFoldDB" id="A0A6A6I0Z1"/>
<sequence length="179" mass="19815">MRCPPQLITFKSGSAAPRTLFAYSSLRPKCAERITSHRTADHCWAASRRDRYSTGSPPHSPSTLASKSRLQQLGRQIEFEHEVLCSSCKRLEPSPRDAVETEATASLSRAAIPSMTCRLAAIIDATNQLAARHHHCFFRLVPFSAGGVAAWSPSLPRCYTNDMVKQQQICTTTMLTRPV</sequence>
<evidence type="ECO:0000313" key="2">
    <source>
        <dbReference type="Proteomes" id="UP000800094"/>
    </source>
</evidence>
<organism evidence="1 2">
    <name type="scientific">Trematosphaeria pertusa</name>
    <dbReference type="NCBI Taxonomy" id="390896"/>
    <lineage>
        <taxon>Eukaryota</taxon>
        <taxon>Fungi</taxon>
        <taxon>Dikarya</taxon>
        <taxon>Ascomycota</taxon>
        <taxon>Pezizomycotina</taxon>
        <taxon>Dothideomycetes</taxon>
        <taxon>Pleosporomycetidae</taxon>
        <taxon>Pleosporales</taxon>
        <taxon>Massarineae</taxon>
        <taxon>Trematosphaeriaceae</taxon>
        <taxon>Trematosphaeria</taxon>
    </lineage>
</organism>